<proteinExistence type="predicted"/>
<protein>
    <recommendedName>
        <fullName evidence="4">PGG domain-containing protein</fullName>
    </recommendedName>
</protein>
<feature type="region of interest" description="Disordered" evidence="2">
    <location>
        <begin position="336"/>
        <end position="363"/>
    </location>
</feature>
<feature type="region of interest" description="Disordered" evidence="2">
    <location>
        <begin position="243"/>
        <end position="265"/>
    </location>
</feature>
<dbReference type="InterPro" id="IPR036770">
    <property type="entry name" value="Ankyrin_rpt-contain_sf"/>
</dbReference>
<evidence type="ECO:0000259" key="4">
    <source>
        <dbReference type="Pfam" id="PF13962"/>
    </source>
</evidence>
<dbReference type="PANTHER" id="PTHR24177">
    <property type="entry name" value="CASKIN"/>
    <property type="match status" value="1"/>
</dbReference>
<keyword evidence="1" id="KW-0040">ANK repeat</keyword>
<keyword evidence="6" id="KW-1185">Reference proteome</keyword>
<gene>
    <name evidence="5" type="ORF">L1049_011006</name>
</gene>
<feature type="transmembrane region" description="Helical" evidence="3">
    <location>
        <begin position="672"/>
        <end position="692"/>
    </location>
</feature>
<feature type="transmembrane region" description="Helical" evidence="3">
    <location>
        <begin position="591"/>
        <end position="615"/>
    </location>
</feature>
<dbReference type="PROSITE" id="PS50297">
    <property type="entry name" value="ANK_REP_REGION"/>
    <property type="match status" value="1"/>
</dbReference>
<dbReference type="SMART" id="SM00248">
    <property type="entry name" value="ANK"/>
    <property type="match status" value="6"/>
</dbReference>
<evidence type="ECO:0000256" key="1">
    <source>
        <dbReference type="PROSITE-ProRule" id="PRU00023"/>
    </source>
</evidence>
<feature type="domain" description="PGG" evidence="4">
    <location>
        <begin position="545"/>
        <end position="659"/>
    </location>
</feature>
<evidence type="ECO:0000313" key="6">
    <source>
        <dbReference type="Proteomes" id="UP001415857"/>
    </source>
</evidence>
<sequence>MLSSEIDIIYEIIVEYMTDGNEEAEIKKTLVRCASTSKWEEVVQILEEKPWSLALGINRSGDTALHMAVLDGQEDIVRRLMELVVKEGMSLSSMRNQRGNTPLHLAASVGTVKMCESIGAKDSKLMEGRNQDGETPFFLAALHGKKDTFLYLHSLCHGLEGYSYCRRSDGDTILHSAIAGDYFDLAFQIACLYQGLVVCRNERGLYPLHLLASKPYAFESGSSHRWLNRIIYRGISVDELKTPTDLPPEAVENGQNHEGHESDQTSSNFFHLLGKFVHGGNQSSLGHGRLPSNSYMRFGFVKRALKALLAALSGICEELDSEKPCMIVTSNWEYSRGGRNPRQSQDPQQSPSTGDPFFDESETRESHEILDQGILGGDHFKIVGNQRDNKPGGAVYGYDIGKGETPILVASKMGVEEMVEKILEHTPVALSDVNSDGKNLVHLAAENRQLTVYRFLLEDIYLGESVFRQADHQGNSALHLAATLRGPPPWHIQGPALQMQWEIKWFQFVKDSVHPNFFTRYNKDGKTAEDVFAETHENLVKEGSAWLTKTSKSCSVVATLIAPVAFATSASIPSNLKQDSNSATLTYQEELAFISFAISSLIALFFSVISLILFLSILTSRHQGEDFRSRLPGKFLMALTSLLISIISMLVSFSSSHFFVLKQNLKLEAYPLYAVLCAAVTLTVMFHFPLYLDF</sequence>
<dbReference type="Gene3D" id="1.25.40.20">
    <property type="entry name" value="Ankyrin repeat-containing domain"/>
    <property type="match status" value="2"/>
</dbReference>
<evidence type="ECO:0000256" key="2">
    <source>
        <dbReference type="SAM" id="MobiDB-lite"/>
    </source>
</evidence>
<feature type="repeat" description="ANK" evidence="1">
    <location>
        <begin position="60"/>
        <end position="96"/>
    </location>
</feature>
<keyword evidence="3" id="KW-1133">Transmembrane helix</keyword>
<dbReference type="PROSITE" id="PS50088">
    <property type="entry name" value="ANK_REPEAT"/>
    <property type="match status" value="1"/>
</dbReference>
<dbReference type="GO" id="GO:0016020">
    <property type="term" value="C:membrane"/>
    <property type="evidence" value="ECO:0007669"/>
    <property type="project" value="TreeGrafter"/>
</dbReference>
<dbReference type="InterPro" id="IPR002110">
    <property type="entry name" value="Ankyrin_rpt"/>
</dbReference>
<evidence type="ECO:0000256" key="3">
    <source>
        <dbReference type="SAM" id="Phobius"/>
    </source>
</evidence>
<dbReference type="Proteomes" id="UP001415857">
    <property type="component" value="Unassembled WGS sequence"/>
</dbReference>
<dbReference type="AlphaFoldDB" id="A0AAP0RWI2"/>
<dbReference type="EMBL" id="JBBPBK010000006">
    <property type="protein sequence ID" value="KAK9282785.1"/>
    <property type="molecule type" value="Genomic_DNA"/>
</dbReference>
<name>A0AAP0RWI2_LIQFO</name>
<dbReference type="PANTHER" id="PTHR24177:SF103">
    <property type="entry name" value="PGG DOMAIN-CONTAINING PROTEIN"/>
    <property type="match status" value="1"/>
</dbReference>
<feature type="compositionally biased region" description="Low complexity" evidence="2">
    <location>
        <begin position="341"/>
        <end position="352"/>
    </location>
</feature>
<organism evidence="5 6">
    <name type="scientific">Liquidambar formosana</name>
    <name type="common">Formosan gum</name>
    <dbReference type="NCBI Taxonomy" id="63359"/>
    <lineage>
        <taxon>Eukaryota</taxon>
        <taxon>Viridiplantae</taxon>
        <taxon>Streptophyta</taxon>
        <taxon>Embryophyta</taxon>
        <taxon>Tracheophyta</taxon>
        <taxon>Spermatophyta</taxon>
        <taxon>Magnoliopsida</taxon>
        <taxon>eudicotyledons</taxon>
        <taxon>Gunneridae</taxon>
        <taxon>Pentapetalae</taxon>
        <taxon>Saxifragales</taxon>
        <taxon>Altingiaceae</taxon>
        <taxon>Liquidambar</taxon>
    </lineage>
</organism>
<feature type="transmembrane region" description="Helical" evidence="3">
    <location>
        <begin position="635"/>
        <end position="660"/>
    </location>
</feature>
<comment type="caution">
    <text evidence="5">The sequence shown here is derived from an EMBL/GenBank/DDBJ whole genome shotgun (WGS) entry which is preliminary data.</text>
</comment>
<dbReference type="Pfam" id="PF13962">
    <property type="entry name" value="PGG"/>
    <property type="match status" value="1"/>
</dbReference>
<dbReference type="InterPro" id="IPR026961">
    <property type="entry name" value="PGG_dom"/>
</dbReference>
<reference evidence="5 6" key="1">
    <citation type="journal article" date="2024" name="Plant J.">
        <title>Genome sequences and population genomics reveal climatic adaptation and genomic divergence between two closely related sweetgum species.</title>
        <authorList>
            <person name="Xu W.Q."/>
            <person name="Ren C.Q."/>
            <person name="Zhang X.Y."/>
            <person name="Comes H.P."/>
            <person name="Liu X.H."/>
            <person name="Li Y.G."/>
            <person name="Kettle C.J."/>
            <person name="Jalonen R."/>
            <person name="Gaisberger H."/>
            <person name="Ma Y.Z."/>
            <person name="Qiu Y.X."/>
        </authorList>
    </citation>
    <scope>NUCLEOTIDE SEQUENCE [LARGE SCALE GENOMIC DNA]</scope>
    <source>
        <strain evidence="5">Hangzhou</strain>
    </source>
</reference>
<evidence type="ECO:0000313" key="5">
    <source>
        <dbReference type="EMBL" id="KAK9282785.1"/>
    </source>
</evidence>
<keyword evidence="3" id="KW-0812">Transmembrane</keyword>
<keyword evidence="3" id="KW-0472">Membrane</keyword>
<accession>A0AAP0RWI2</accession>
<dbReference type="Pfam" id="PF12796">
    <property type="entry name" value="Ank_2"/>
    <property type="match status" value="2"/>
</dbReference>
<dbReference type="SUPFAM" id="SSF48403">
    <property type="entry name" value="Ankyrin repeat"/>
    <property type="match status" value="2"/>
</dbReference>